<name>A0AAV5W7D6_9BILA</name>
<sequence length="85" mass="9295">AEPMSNDFLKIPPGAQMEQIGQGGQAVVYSCSLEIDGVNRKVAIKSYGADCSMDELETLRRLDHPNIVTFFGLVKLNGRQALVLE</sequence>
<comment type="caution">
    <text evidence="2">The sequence shown here is derived from an EMBL/GenBank/DDBJ whole genome shotgun (WGS) entry which is preliminary data.</text>
</comment>
<dbReference type="InterPro" id="IPR000719">
    <property type="entry name" value="Prot_kinase_dom"/>
</dbReference>
<keyword evidence="3" id="KW-1185">Reference proteome</keyword>
<evidence type="ECO:0000259" key="1">
    <source>
        <dbReference type="PROSITE" id="PS50011"/>
    </source>
</evidence>
<dbReference type="GO" id="GO:0004672">
    <property type="term" value="F:protein kinase activity"/>
    <property type="evidence" value="ECO:0007669"/>
    <property type="project" value="InterPro"/>
</dbReference>
<dbReference type="PROSITE" id="PS50011">
    <property type="entry name" value="PROTEIN_KINASE_DOM"/>
    <property type="match status" value="1"/>
</dbReference>
<feature type="non-terminal residue" evidence="2">
    <location>
        <position position="1"/>
    </location>
</feature>
<gene>
    <name evidence="2" type="ORF">PFISCL1PPCAC_17915</name>
</gene>
<dbReference type="EMBL" id="BTSY01000005">
    <property type="protein sequence ID" value="GMT26618.1"/>
    <property type="molecule type" value="Genomic_DNA"/>
</dbReference>
<protein>
    <recommendedName>
        <fullName evidence="1">Protein kinase domain-containing protein</fullName>
    </recommendedName>
</protein>
<proteinExistence type="predicted"/>
<evidence type="ECO:0000313" key="2">
    <source>
        <dbReference type="EMBL" id="GMT26618.1"/>
    </source>
</evidence>
<dbReference type="Pfam" id="PF07714">
    <property type="entry name" value="PK_Tyr_Ser-Thr"/>
    <property type="match status" value="1"/>
</dbReference>
<reference evidence="2" key="1">
    <citation type="submission" date="2023-10" db="EMBL/GenBank/DDBJ databases">
        <title>Genome assembly of Pristionchus species.</title>
        <authorList>
            <person name="Yoshida K."/>
            <person name="Sommer R.J."/>
        </authorList>
    </citation>
    <scope>NUCLEOTIDE SEQUENCE</scope>
    <source>
        <strain evidence="2">RS5133</strain>
    </source>
</reference>
<feature type="non-terminal residue" evidence="2">
    <location>
        <position position="85"/>
    </location>
</feature>
<accession>A0AAV5W7D6</accession>
<evidence type="ECO:0000313" key="3">
    <source>
        <dbReference type="Proteomes" id="UP001432322"/>
    </source>
</evidence>
<feature type="domain" description="Protein kinase" evidence="1">
    <location>
        <begin position="14"/>
        <end position="85"/>
    </location>
</feature>
<organism evidence="2 3">
    <name type="scientific">Pristionchus fissidentatus</name>
    <dbReference type="NCBI Taxonomy" id="1538716"/>
    <lineage>
        <taxon>Eukaryota</taxon>
        <taxon>Metazoa</taxon>
        <taxon>Ecdysozoa</taxon>
        <taxon>Nematoda</taxon>
        <taxon>Chromadorea</taxon>
        <taxon>Rhabditida</taxon>
        <taxon>Rhabditina</taxon>
        <taxon>Diplogasteromorpha</taxon>
        <taxon>Diplogasteroidea</taxon>
        <taxon>Neodiplogasteridae</taxon>
        <taxon>Pristionchus</taxon>
    </lineage>
</organism>
<dbReference type="InterPro" id="IPR001245">
    <property type="entry name" value="Ser-Thr/Tyr_kinase_cat_dom"/>
</dbReference>
<dbReference type="Gene3D" id="3.30.200.20">
    <property type="entry name" value="Phosphorylase Kinase, domain 1"/>
    <property type="match status" value="1"/>
</dbReference>
<dbReference type="SUPFAM" id="SSF56112">
    <property type="entry name" value="Protein kinase-like (PK-like)"/>
    <property type="match status" value="1"/>
</dbReference>
<dbReference type="Proteomes" id="UP001432322">
    <property type="component" value="Unassembled WGS sequence"/>
</dbReference>
<dbReference type="InterPro" id="IPR011009">
    <property type="entry name" value="Kinase-like_dom_sf"/>
</dbReference>
<dbReference type="GO" id="GO:0005524">
    <property type="term" value="F:ATP binding"/>
    <property type="evidence" value="ECO:0007669"/>
    <property type="project" value="InterPro"/>
</dbReference>
<dbReference type="AlphaFoldDB" id="A0AAV5W7D6"/>